<dbReference type="RefSeq" id="WP_380105764.1">
    <property type="nucleotide sequence ID" value="NZ_JBHSIH010000001.1"/>
</dbReference>
<sequence length="47" mass="5408">MSRYAITHIDAQHVRRHLVIGAANRAMAWECAERLYGSAWFMSCKKA</sequence>
<comment type="caution">
    <text evidence="1">The sequence shown here is derived from an EMBL/GenBank/DDBJ whole genome shotgun (WGS) entry which is preliminary data.</text>
</comment>
<protein>
    <submittedName>
        <fullName evidence="1">Uncharacterized protein</fullName>
    </submittedName>
</protein>
<evidence type="ECO:0000313" key="1">
    <source>
        <dbReference type="EMBL" id="MFD2319627.1"/>
    </source>
</evidence>
<name>A0ABW5EPJ1_9BURK</name>
<accession>A0ABW5EPJ1</accession>
<dbReference type="EMBL" id="JBHUIG010000013">
    <property type="protein sequence ID" value="MFD2319627.1"/>
    <property type="molecule type" value="Genomic_DNA"/>
</dbReference>
<proteinExistence type="predicted"/>
<keyword evidence="2" id="KW-1185">Reference proteome</keyword>
<dbReference type="Proteomes" id="UP001597287">
    <property type="component" value="Unassembled WGS sequence"/>
</dbReference>
<reference evidence="2" key="1">
    <citation type="journal article" date="2019" name="Int. J. Syst. Evol. Microbiol.">
        <title>The Global Catalogue of Microorganisms (GCM) 10K type strain sequencing project: providing services to taxonomists for standard genome sequencing and annotation.</title>
        <authorList>
            <consortium name="The Broad Institute Genomics Platform"/>
            <consortium name="The Broad Institute Genome Sequencing Center for Infectious Disease"/>
            <person name="Wu L."/>
            <person name="Ma J."/>
        </authorList>
    </citation>
    <scope>NUCLEOTIDE SEQUENCE [LARGE SCALE GENOMIC DNA]</scope>
    <source>
        <strain evidence="2">CCUG 62793</strain>
    </source>
</reference>
<gene>
    <name evidence="1" type="ORF">ACFSPV_12980</name>
</gene>
<evidence type="ECO:0000313" key="2">
    <source>
        <dbReference type="Proteomes" id="UP001597287"/>
    </source>
</evidence>
<organism evidence="1 2">
    <name type="scientific">Delftia deserti</name>
    <dbReference type="NCBI Taxonomy" id="1651218"/>
    <lineage>
        <taxon>Bacteria</taxon>
        <taxon>Pseudomonadati</taxon>
        <taxon>Pseudomonadota</taxon>
        <taxon>Betaproteobacteria</taxon>
        <taxon>Burkholderiales</taxon>
        <taxon>Comamonadaceae</taxon>
        <taxon>Delftia</taxon>
    </lineage>
</organism>